<dbReference type="GO" id="GO:0016740">
    <property type="term" value="F:transferase activity"/>
    <property type="evidence" value="ECO:0007669"/>
    <property type="project" value="UniProtKB-KW"/>
</dbReference>
<dbReference type="InterPro" id="IPR007710">
    <property type="entry name" value="Nucleoside_deoxyribTrfase"/>
</dbReference>
<sequence length="132" mass="14746">MKVYLATPMNGRSIEAIKEKIADCASSLAKTDIDFFNPFLEMTANDNSVNGIVKDKKPIEMLCNSAKHIEECDGVLFIGSKDELKLSSGCQVEILIAVSYGKDCFIYENGEISRLVELELIWSFEKVKEKLS</sequence>
<reference evidence="2 3" key="2">
    <citation type="submission" date="2016-11" db="EMBL/GenBank/DDBJ databases">
        <authorList>
            <person name="Jaros S."/>
            <person name="Januszkiewicz K."/>
            <person name="Wedrychowicz H."/>
        </authorList>
    </citation>
    <scope>NUCLEOTIDE SEQUENCE [LARGE SCALE GENOMIC DNA]</scope>
    <source>
        <strain evidence="2 3">DSM 22330</strain>
    </source>
</reference>
<dbReference type="AlphaFoldDB" id="A0A1K2H8D7"/>
<dbReference type="Gene3D" id="3.40.50.450">
    <property type="match status" value="1"/>
</dbReference>
<dbReference type="Pfam" id="PF05014">
    <property type="entry name" value="Nuc_deoxyrib_tr"/>
    <property type="match status" value="1"/>
</dbReference>
<accession>A0A1K2H8D7</accession>
<evidence type="ECO:0000313" key="3">
    <source>
        <dbReference type="Proteomes" id="UP000185655"/>
    </source>
</evidence>
<proteinExistence type="predicted"/>
<name>A0A1K2H8D7_9LACT</name>
<dbReference type="EMBL" id="FPKS01000003">
    <property type="protein sequence ID" value="SFZ73020.1"/>
    <property type="molecule type" value="Genomic_DNA"/>
</dbReference>
<evidence type="ECO:0000313" key="2">
    <source>
        <dbReference type="EMBL" id="SFZ73020.1"/>
    </source>
</evidence>
<organism evidence="2 3">
    <name type="scientific">Pseudolactococcus chungangensis CAU 28 = DSM 22330</name>
    <dbReference type="NCBI Taxonomy" id="1122154"/>
    <lineage>
        <taxon>Bacteria</taxon>
        <taxon>Bacillati</taxon>
        <taxon>Bacillota</taxon>
        <taxon>Bacilli</taxon>
        <taxon>Lactobacillales</taxon>
        <taxon>Streptococcaceae</taxon>
        <taxon>Pseudolactococcus</taxon>
    </lineage>
</organism>
<dbReference type="RefSeq" id="WP_031365322.1">
    <property type="nucleotide sequence ID" value="NZ_FPKS01000003.1"/>
</dbReference>
<keyword evidence="2" id="KW-0808">Transferase</keyword>
<dbReference type="Proteomes" id="UP000185655">
    <property type="component" value="Unassembled WGS sequence"/>
</dbReference>
<evidence type="ECO:0000313" key="1">
    <source>
        <dbReference type="EMBL" id="PCS02024.1"/>
    </source>
</evidence>
<dbReference type="STRING" id="1122154.SAMN02746068_00726"/>
<evidence type="ECO:0000313" key="4">
    <source>
        <dbReference type="Proteomes" id="UP000218979"/>
    </source>
</evidence>
<dbReference type="SUPFAM" id="SSF52309">
    <property type="entry name" value="N-(deoxy)ribosyltransferase-like"/>
    <property type="match status" value="1"/>
</dbReference>
<dbReference type="Proteomes" id="UP000218979">
    <property type="component" value="Unassembled WGS sequence"/>
</dbReference>
<dbReference type="EMBL" id="JXJT01000019">
    <property type="protein sequence ID" value="PCS02024.1"/>
    <property type="molecule type" value="Genomic_DNA"/>
</dbReference>
<keyword evidence="4" id="KW-1185">Reference proteome</keyword>
<protein>
    <submittedName>
        <fullName evidence="2">Nucleoside 2-deoxyribosyltransferase</fullName>
    </submittedName>
</protein>
<dbReference type="OrthoDB" id="9912562at2"/>
<gene>
    <name evidence="1" type="ORF">RR45_GL000732</name>
    <name evidence="2" type="ORF">SAMN02746068_00726</name>
</gene>
<reference evidence="1 4" key="1">
    <citation type="submission" date="2014-12" db="EMBL/GenBank/DDBJ databases">
        <title>Draft genome sequences of 10 type strains of Lactococcus.</title>
        <authorList>
            <person name="Sun Z."/>
            <person name="Zhong Z."/>
            <person name="Liu W."/>
            <person name="Zhang W."/>
            <person name="Zhang H."/>
        </authorList>
    </citation>
    <scope>NUCLEOTIDE SEQUENCE [LARGE SCALE GENOMIC DNA]</scope>
    <source>
        <strain evidence="1 4">DSM 22330</strain>
    </source>
</reference>